<evidence type="ECO:0000256" key="1">
    <source>
        <dbReference type="SAM" id="MobiDB-lite"/>
    </source>
</evidence>
<name>Q7D641_MYCTO</name>
<keyword evidence="3" id="KW-1185">Reference proteome</keyword>
<reference evidence="2 3" key="1">
    <citation type="journal article" date="2002" name="J. Bacteriol.">
        <title>Whole-genome comparison of Mycobacterium tuberculosis clinical and laboratory strains.</title>
        <authorList>
            <person name="Fleischmann R.D."/>
            <person name="Alland D."/>
            <person name="Eisen J.A."/>
            <person name="Carpenter L."/>
            <person name="White O."/>
            <person name="Peterson J."/>
            <person name="DeBoy R."/>
            <person name="Dodson R."/>
            <person name="Gwinn M."/>
            <person name="Haft D."/>
            <person name="Hickey E."/>
            <person name="Kolonay J.F."/>
            <person name="Nelson W.C."/>
            <person name="Umayam L.A."/>
            <person name="Ermolaeva M."/>
            <person name="Salzberg S.L."/>
            <person name="Delcher A."/>
            <person name="Utterback T."/>
            <person name="Weidman J."/>
            <person name="Khouri H."/>
            <person name="Gill J."/>
            <person name="Mikula A."/>
            <person name="Bishai W."/>
            <person name="Jacobs Jr W.R.Jr."/>
            <person name="Venter J.C."/>
            <person name="Fraser C.M."/>
        </authorList>
    </citation>
    <scope>NUCLEOTIDE SEQUENCE [LARGE SCALE GENOMIC DNA]</scope>
    <source>
        <strain evidence="3">CDC 1551 / Oshkosh</strain>
    </source>
</reference>
<dbReference type="KEGG" id="mtc:MT3191"/>
<evidence type="ECO:0000313" key="2">
    <source>
        <dbReference type="EMBL" id="AAK47530.1"/>
    </source>
</evidence>
<evidence type="ECO:0000313" key="3">
    <source>
        <dbReference type="Proteomes" id="UP000001020"/>
    </source>
</evidence>
<dbReference type="AlphaFoldDB" id="Q7D641"/>
<feature type="compositionally biased region" description="Low complexity" evidence="1">
    <location>
        <begin position="1"/>
        <end position="15"/>
    </location>
</feature>
<protein>
    <submittedName>
        <fullName evidence="2">Uncharacterized protein</fullName>
    </submittedName>
</protein>
<sequence>MAPPTTTSTRAATIAHPAPASHHMTPNAASTGDSAKNTITGCCLITARALVARTRSISLPGMPFRMPADYHNASSDEPTNRHPWPAPARCCRHEWRTMRRTNACDRRRFGLSLTIHEDACRIISVVPVVLEVRRAEPAHPATPYPEPLARCSRSPGLNESSHMSGRIPP</sequence>
<dbReference type="EMBL" id="AE000516">
    <property type="protein sequence ID" value="AAK47530.1"/>
    <property type="molecule type" value="Genomic_DNA"/>
</dbReference>
<accession>Q7D641</accession>
<dbReference type="HOGENOM" id="CLU_1775373_0_0_11"/>
<gene>
    <name evidence="2" type="ordered locus">MT3191</name>
</gene>
<feature type="region of interest" description="Disordered" evidence="1">
    <location>
        <begin position="137"/>
        <end position="169"/>
    </location>
</feature>
<feature type="region of interest" description="Disordered" evidence="1">
    <location>
        <begin position="1"/>
        <end position="32"/>
    </location>
</feature>
<dbReference type="Proteomes" id="UP000001020">
    <property type="component" value="Chromosome"/>
</dbReference>
<proteinExistence type="predicted"/>
<organism evidence="2 3">
    <name type="scientific">Mycobacterium tuberculosis (strain CDC 1551 / Oshkosh)</name>
    <dbReference type="NCBI Taxonomy" id="83331"/>
    <lineage>
        <taxon>Bacteria</taxon>
        <taxon>Bacillati</taxon>
        <taxon>Actinomycetota</taxon>
        <taxon>Actinomycetes</taxon>
        <taxon>Mycobacteriales</taxon>
        <taxon>Mycobacteriaceae</taxon>
        <taxon>Mycobacterium</taxon>
        <taxon>Mycobacterium tuberculosis complex</taxon>
    </lineage>
</organism>